<dbReference type="InterPro" id="IPR032710">
    <property type="entry name" value="NTF2-like_dom_sf"/>
</dbReference>
<keyword evidence="2" id="KW-1185">Reference proteome</keyword>
<name>A0ABZ0LPF5_9ACTN</name>
<protein>
    <recommendedName>
        <fullName evidence="3">Isomerase</fullName>
    </recommendedName>
</protein>
<dbReference type="EMBL" id="CP137573">
    <property type="protein sequence ID" value="WOX21386.1"/>
    <property type="molecule type" value="Genomic_DNA"/>
</dbReference>
<dbReference type="Gene3D" id="3.10.450.50">
    <property type="match status" value="1"/>
</dbReference>
<proteinExistence type="predicted"/>
<dbReference type="Proteomes" id="UP001301731">
    <property type="component" value="Chromosome"/>
</dbReference>
<evidence type="ECO:0000313" key="2">
    <source>
        <dbReference type="Proteomes" id="UP001301731"/>
    </source>
</evidence>
<reference evidence="1 2" key="1">
    <citation type="submission" date="2023-10" db="EMBL/GenBank/DDBJ databases">
        <title>The genome sequence of Streptomyces sp. HUAS YS2.</title>
        <authorList>
            <person name="Mo P."/>
        </authorList>
    </citation>
    <scope>NUCLEOTIDE SEQUENCE [LARGE SCALE GENOMIC DNA]</scope>
    <source>
        <strain evidence="1 2">HUAS YS2</strain>
    </source>
</reference>
<gene>
    <name evidence="1" type="ORF">R2D22_08280</name>
</gene>
<organism evidence="1 2">
    <name type="scientific">Streptomyces solicathayae</name>
    <dbReference type="NCBI Taxonomy" id="3081768"/>
    <lineage>
        <taxon>Bacteria</taxon>
        <taxon>Bacillati</taxon>
        <taxon>Actinomycetota</taxon>
        <taxon>Actinomycetes</taxon>
        <taxon>Kitasatosporales</taxon>
        <taxon>Streptomycetaceae</taxon>
        <taxon>Streptomyces</taxon>
    </lineage>
</organism>
<dbReference type="SUPFAM" id="SSF54427">
    <property type="entry name" value="NTF2-like"/>
    <property type="match status" value="1"/>
</dbReference>
<evidence type="ECO:0008006" key="3">
    <source>
        <dbReference type="Google" id="ProtNLM"/>
    </source>
</evidence>
<sequence>MSYTTPQDLADRYSALWNEPDAEVRRRTVRELWHEDGEHVLQPPQEMRKTARELGFAEPELKARGHVELEARVRRAYEDFVAPGTMTFRAVQDAERLGNVVKFRWEAVLAETGEPGGGGLEFLVLAEDGRIAEDYQFIEN</sequence>
<evidence type="ECO:0000313" key="1">
    <source>
        <dbReference type="EMBL" id="WOX21386.1"/>
    </source>
</evidence>
<accession>A0ABZ0LPF5</accession>
<dbReference type="RefSeq" id="WP_318102289.1">
    <property type="nucleotide sequence ID" value="NZ_CP137573.1"/>
</dbReference>